<evidence type="ECO:0000256" key="9">
    <source>
        <dbReference type="SAM" id="MobiDB-lite"/>
    </source>
</evidence>
<dbReference type="GO" id="GO:0055046">
    <property type="term" value="P:microgametogenesis"/>
    <property type="evidence" value="ECO:0007669"/>
    <property type="project" value="UniProtKB-ARBA"/>
</dbReference>
<evidence type="ECO:0000259" key="10">
    <source>
        <dbReference type="PROSITE" id="PS50067"/>
    </source>
</evidence>
<evidence type="ECO:0000256" key="1">
    <source>
        <dbReference type="ARBA" id="ARBA00022701"/>
    </source>
</evidence>
<dbReference type="GO" id="GO:0007112">
    <property type="term" value="P:male meiosis cytokinesis"/>
    <property type="evidence" value="ECO:0007669"/>
    <property type="project" value="UniProtKB-ARBA"/>
</dbReference>
<evidence type="ECO:0000256" key="4">
    <source>
        <dbReference type="ARBA" id="ARBA00023054"/>
    </source>
</evidence>
<evidence type="ECO:0000256" key="6">
    <source>
        <dbReference type="ARBA" id="ARBA00034488"/>
    </source>
</evidence>
<dbReference type="Pfam" id="PF00225">
    <property type="entry name" value="Kinesin"/>
    <property type="match status" value="1"/>
</dbReference>
<feature type="coiled-coil region" evidence="8">
    <location>
        <begin position="467"/>
        <end position="494"/>
    </location>
</feature>
<dbReference type="GO" id="GO:0005524">
    <property type="term" value="F:ATP binding"/>
    <property type="evidence" value="ECO:0007669"/>
    <property type="project" value="UniProtKB-UniRule"/>
</dbReference>
<dbReference type="FunFam" id="3.40.850.10:FF:000052">
    <property type="entry name" value="Kinesin-like protein KIN-12F"/>
    <property type="match status" value="1"/>
</dbReference>
<dbReference type="GO" id="GO:0080175">
    <property type="term" value="P:phragmoplast microtubule organization"/>
    <property type="evidence" value="ECO:0007669"/>
    <property type="project" value="UniProtKB-ARBA"/>
</dbReference>
<dbReference type="SUPFAM" id="SSF52540">
    <property type="entry name" value="P-loop containing nucleoside triphosphate hydrolases"/>
    <property type="match status" value="1"/>
</dbReference>
<feature type="compositionally biased region" description="Low complexity" evidence="9">
    <location>
        <begin position="65"/>
        <end position="75"/>
    </location>
</feature>
<dbReference type="STRING" id="3821.A0A151SXI9"/>
<comment type="similarity">
    <text evidence="6">Belongs to the TRAFAC class myosin-kinesin ATPase superfamily. Kinesin family. KIN-12 subfamily.</text>
</comment>
<dbReference type="PANTHER" id="PTHR37739">
    <property type="entry name" value="KINESIN-LIKE PROTEIN KIN-12D"/>
    <property type="match status" value="1"/>
</dbReference>
<feature type="coiled-coil region" evidence="8">
    <location>
        <begin position="866"/>
        <end position="900"/>
    </location>
</feature>
<feature type="binding site" evidence="7">
    <location>
        <begin position="194"/>
        <end position="201"/>
    </location>
    <ligand>
        <name>ATP</name>
        <dbReference type="ChEBI" id="CHEBI:30616"/>
    </ligand>
</feature>
<proteinExistence type="inferred from homology"/>
<keyword evidence="5 7" id="KW-0505">Motor protein</keyword>
<keyword evidence="4 8" id="KW-0175">Coiled coil</keyword>
<dbReference type="Proteomes" id="UP000075243">
    <property type="component" value="Chromosome 10"/>
</dbReference>
<organism evidence="11 12">
    <name type="scientific">Cajanus cajan</name>
    <name type="common">Pigeon pea</name>
    <name type="synonym">Cajanus indicus</name>
    <dbReference type="NCBI Taxonomy" id="3821"/>
    <lineage>
        <taxon>Eukaryota</taxon>
        <taxon>Viridiplantae</taxon>
        <taxon>Streptophyta</taxon>
        <taxon>Embryophyta</taxon>
        <taxon>Tracheophyta</taxon>
        <taxon>Spermatophyta</taxon>
        <taxon>Magnoliopsida</taxon>
        <taxon>eudicotyledons</taxon>
        <taxon>Gunneridae</taxon>
        <taxon>Pentapetalae</taxon>
        <taxon>rosids</taxon>
        <taxon>fabids</taxon>
        <taxon>Fabales</taxon>
        <taxon>Fabaceae</taxon>
        <taxon>Papilionoideae</taxon>
        <taxon>50 kb inversion clade</taxon>
        <taxon>NPAAA clade</taxon>
        <taxon>indigoferoid/millettioid clade</taxon>
        <taxon>Phaseoleae</taxon>
        <taxon>Cajanus</taxon>
    </lineage>
</organism>
<dbReference type="GO" id="GO:0008017">
    <property type="term" value="F:microtubule binding"/>
    <property type="evidence" value="ECO:0007669"/>
    <property type="project" value="InterPro"/>
</dbReference>
<evidence type="ECO:0000256" key="3">
    <source>
        <dbReference type="ARBA" id="ARBA00022840"/>
    </source>
</evidence>
<keyword evidence="3 7" id="KW-0067">ATP-binding</keyword>
<keyword evidence="1" id="KW-0493">Microtubule</keyword>
<protein>
    <submittedName>
        <fullName evidence="11">Kinesin-like protein KIF15</fullName>
    </submittedName>
</protein>
<evidence type="ECO:0000256" key="7">
    <source>
        <dbReference type="PROSITE-ProRule" id="PRU00283"/>
    </source>
</evidence>
<dbReference type="InterPro" id="IPR044986">
    <property type="entry name" value="KIF15/KIN-12"/>
</dbReference>
<accession>A0A151SXI9</accession>
<evidence type="ECO:0000256" key="5">
    <source>
        <dbReference type="ARBA" id="ARBA00023175"/>
    </source>
</evidence>
<feature type="compositionally biased region" description="Low complexity" evidence="9">
    <location>
        <begin position="19"/>
        <end position="31"/>
    </location>
</feature>
<dbReference type="Gramene" id="C.cajan_14521.t">
    <property type="protein sequence ID" value="C.cajan_14521.t"/>
    <property type="gene ID" value="C.cajan_14521"/>
</dbReference>
<evidence type="ECO:0000256" key="2">
    <source>
        <dbReference type="ARBA" id="ARBA00022741"/>
    </source>
</evidence>
<dbReference type="PANTHER" id="PTHR37739:SF16">
    <property type="entry name" value="KINESIN-LIKE PROTEIN"/>
    <property type="match status" value="1"/>
</dbReference>
<dbReference type="GO" id="GO:0007018">
    <property type="term" value="P:microtubule-based movement"/>
    <property type="evidence" value="ECO:0007669"/>
    <property type="project" value="InterPro"/>
</dbReference>
<feature type="compositionally biased region" description="Polar residues" evidence="9">
    <location>
        <begin position="76"/>
        <end position="90"/>
    </location>
</feature>
<dbReference type="InterPro" id="IPR036961">
    <property type="entry name" value="Kinesin_motor_dom_sf"/>
</dbReference>
<dbReference type="GO" id="GO:0009524">
    <property type="term" value="C:phragmoplast"/>
    <property type="evidence" value="ECO:0007669"/>
    <property type="project" value="UniProtKB-ARBA"/>
</dbReference>
<dbReference type="EMBL" id="CM003612">
    <property type="protein sequence ID" value="KYP59515.1"/>
    <property type="molecule type" value="Genomic_DNA"/>
</dbReference>
<dbReference type="PRINTS" id="PR00380">
    <property type="entry name" value="KINESINHEAVY"/>
</dbReference>
<evidence type="ECO:0000256" key="8">
    <source>
        <dbReference type="SAM" id="Coils"/>
    </source>
</evidence>
<dbReference type="OMA" id="IVESWCK"/>
<sequence length="1272" mass="143637">MRQISNAETAEARFSTTISSSSLRNLLPRSLSSKHKPTPNPKIPNSDAENTPPTHPNIQNNREQSLSSSANQSHSKTSISQNNLDQSKSPLKSDPSVKASENFGLSLVFFLNSEVVIFLEQVVVRIRPTNNNGIEVDRTVKKVSSNTLWVGDRQFTFDSVFDSNTNQEDIFQSVGVPLVKNALAGYNTSILSYGQSGSGKTYTMWGPPSAMFEELSPQSHKGIVPRIFQMLFSELDKEQHVSEGKLFNYQCRCSFLEIYNEQIGDLLDPTQRNLEACPFIKDDSKNAFYLDNLTEEYVTSYDDVTQFLIKGLSSRKVGATSLNSKSSRSHIIFTFVIESWCKGISSTGFSSSKSSRISLIDLAGPDRNKVEDAGKQCLKESKNVKKSLSRLGHVVDALTKETHSGKAEEILNRNSCLTRLLQESLGGNAKLSVICSISPDNRNNGETLRTLRFGQRIRNIKNEPVINEIKEDDVNDLSDQIRQLKEELIRAKAEVHSSGGSKNGYSQVRNVRDSLNQLRVSLNRSLLLPRIDNDNDEEVNVDEEDIRQLRLQIDELYHSCDGNPTNVSVSEDCDQYYSVAENCDTDMTSGDEIEKEEVCFGETLSKLCPEESEGSTASLYTSVDEFACTGNASRTIKSSFRDSISVSSCSRSPILEEPQLSESPKIRNVQRKSVAYSPSCLGSWNNVVEETLRSSKDILGQSIKEGEQLRSSLRSSKVFPGPTESLEASLQRGLQIIDYHQRNSALNKSSSSFSFGNLTLTPCPEIDKGDSCDQIMQQKKYCVDERTATLLCEACRKRVYDQDSSEVRDSLKSCIQTAEAGNSDGLTDKAQKDYFSRKTHLSYLIICFSFCFKDLQSIMEKAIMREKELENVCKEQASRIEELNQLVEKLKGEKELKSSIIVCDQESNKQTRHVEEYNSLKDEDKLLIKGTSSVRHLPDLIEEKCEIKEVREEVTQRDSSFDAVEKEDLLKEIQNLRSKLLVHSDAPVKKSTDKLRSSLSLMSRSIQLRKSSLFSRDNGGDELEKERQRWTEMESEWICLTDELRVDLESNRQRAERLEMELSLEKKCTEELDDALKRAVLGHARMVEHYADLQDKYNDLVAKHNAIMEGIAEVKKAAAKAGKKGHARFAKALAAELSALRVEREREAKFLKKENMNLKIQLRETAEAVHAAGELLVRLREAEHAASIAEENFTKVQHDNEKLKKQMDKIKRKHKMEMITMKQYLAESKLPESALQPLYREDSDVVHKDSTSHPDDDQAWRVEFGAIYQQHY</sequence>
<feature type="compositionally biased region" description="Polar residues" evidence="9">
    <location>
        <begin position="1"/>
        <end position="18"/>
    </location>
</feature>
<dbReference type="Gene3D" id="3.40.850.10">
    <property type="entry name" value="Kinesin motor domain"/>
    <property type="match status" value="1"/>
</dbReference>
<dbReference type="AlphaFoldDB" id="A0A151SXI9"/>
<feature type="domain" description="Kinesin motor" evidence="10">
    <location>
        <begin position="119"/>
        <end position="460"/>
    </location>
</feature>
<feature type="region of interest" description="Disordered" evidence="9">
    <location>
        <begin position="1"/>
        <end position="96"/>
    </location>
</feature>
<dbReference type="SMART" id="SM00129">
    <property type="entry name" value="KISc"/>
    <property type="match status" value="1"/>
</dbReference>
<dbReference type="InterPro" id="IPR027417">
    <property type="entry name" value="P-loop_NTPase"/>
</dbReference>
<dbReference type="GO" id="GO:0005874">
    <property type="term" value="C:microtubule"/>
    <property type="evidence" value="ECO:0007669"/>
    <property type="project" value="UniProtKB-KW"/>
</dbReference>
<evidence type="ECO:0000313" key="12">
    <source>
        <dbReference type="Proteomes" id="UP000075243"/>
    </source>
</evidence>
<reference evidence="11 12" key="1">
    <citation type="journal article" date="2012" name="Nat. Biotechnol.">
        <title>Draft genome sequence of pigeonpea (Cajanus cajan), an orphan legume crop of resource-poor farmers.</title>
        <authorList>
            <person name="Varshney R.K."/>
            <person name="Chen W."/>
            <person name="Li Y."/>
            <person name="Bharti A.K."/>
            <person name="Saxena R.K."/>
            <person name="Schlueter J.A."/>
            <person name="Donoghue M.T."/>
            <person name="Azam S."/>
            <person name="Fan G."/>
            <person name="Whaley A.M."/>
            <person name="Farmer A.D."/>
            <person name="Sheridan J."/>
            <person name="Iwata A."/>
            <person name="Tuteja R."/>
            <person name="Penmetsa R.V."/>
            <person name="Wu W."/>
            <person name="Upadhyaya H.D."/>
            <person name="Yang S.P."/>
            <person name="Shah T."/>
            <person name="Saxena K.B."/>
            <person name="Michael T."/>
            <person name="McCombie W.R."/>
            <person name="Yang B."/>
            <person name="Zhang G."/>
            <person name="Yang H."/>
            <person name="Wang J."/>
            <person name="Spillane C."/>
            <person name="Cook D.R."/>
            <person name="May G.D."/>
            <person name="Xu X."/>
            <person name="Jackson S.A."/>
        </authorList>
    </citation>
    <scope>NUCLEOTIDE SEQUENCE [LARGE SCALE GENOMIC DNA]</scope>
    <source>
        <strain evidence="12">cv. Asha</strain>
    </source>
</reference>
<feature type="compositionally biased region" description="Polar residues" evidence="9">
    <location>
        <begin position="47"/>
        <end position="64"/>
    </location>
</feature>
<dbReference type="GO" id="GO:0003777">
    <property type="term" value="F:microtubule motor activity"/>
    <property type="evidence" value="ECO:0007669"/>
    <property type="project" value="InterPro"/>
</dbReference>
<dbReference type="PROSITE" id="PS50067">
    <property type="entry name" value="KINESIN_MOTOR_2"/>
    <property type="match status" value="1"/>
</dbReference>
<feature type="coiled-coil region" evidence="8">
    <location>
        <begin position="1134"/>
        <end position="1213"/>
    </location>
</feature>
<dbReference type="InterPro" id="IPR001752">
    <property type="entry name" value="Kinesin_motor_dom"/>
</dbReference>
<name>A0A151SXI9_CAJCA</name>
<gene>
    <name evidence="11" type="ORF">KK1_014951</name>
</gene>
<evidence type="ECO:0000313" key="11">
    <source>
        <dbReference type="EMBL" id="KYP59515.1"/>
    </source>
</evidence>
<keyword evidence="2 7" id="KW-0547">Nucleotide-binding</keyword>
<keyword evidence="12" id="KW-1185">Reference proteome</keyword>